<dbReference type="Pfam" id="PF02784">
    <property type="entry name" value="Orn_Arg_deC_N"/>
    <property type="match status" value="1"/>
</dbReference>
<dbReference type="InterPro" id="IPR022643">
    <property type="entry name" value="De-COase2_C"/>
</dbReference>
<evidence type="ECO:0000256" key="1">
    <source>
        <dbReference type="ARBA" id="ARBA00001933"/>
    </source>
</evidence>
<keyword evidence="2 3" id="KW-0663">Pyridoxal phosphate</keyword>
<dbReference type="Proteomes" id="UP000020938">
    <property type="component" value="Unassembled WGS sequence"/>
</dbReference>
<evidence type="ECO:0000259" key="6">
    <source>
        <dbReference type="Pfam" id="PF02784"/>
    </source>
</evidence>
<dbReference type="PATRIC" id="fig|1339314.3.peg.3687"/>
<dbReference type="InterPro" id="IPR022644">
    <property type="entry name" value="De-COase2_N"/>
</dbReference>
<dbReference type="SUPFAM" id="SSF50621">
    <property type="entry name" value="Alanine racemase C-terminal domain-like"/>
    <property type="match status" value="1"/>
</dbReference>
<feature type="active site" description="Proton donor" evidence="3">
    <location>
        <position position="341"/>
    </location>
</feature>
<gene>
    <name evidence="7" type="ORF">M123_3536</name>
</gene>
<dbReference type="Pfam" id="PF00278">
    <property type="entry name" value="Orn_DAP_Arg_deC"/>
    <property type="match status" value="1"/>
</dbReference>
<evidence type="ECO:0000313" key="7">
    <source>
        <dbReference type="EMBL" id="EXZ72017.1"/>
    </source>
</evidence>
<sequence>MNKLLLTDSELKDIVLRYGSPLYLFYENEFRANFAHLCEAFRAVYKNYIPAYSYKTNYTPYVCGIVKEMGGYAEVVSDMELYLAKKIGYNHSRIFYNGPCKGKMLEEHLLAGGISNIDNEDEAKRIVMLAQQHPKAHIRVGIRVNSDIGAGYVSRFGIEMDSEAMKRTFTVLKNCRNISVCGLHCHISRARGIVAWQKRIDNLLHVADTYLEKVPDFIDVGSGMFGEMDSSLSAQFEAAPSYEDYAKVVAGTMAKHYEQATKKPILFSEPGTTLIAKYLSLVTTVDNIKTIKDSCFVTVDSSYYNTGEIVLMKKLPYRIVRNGKGDTRSIVKKTNIMGFTCLEQDCIYTDFPESVQEGDIIEFGNVGGYSIVSKPPFIQPNCKILSITPEGDLVEIKRQETYEDIFQTFNFNL</sequence>
<dbReference type="EMBL" id="JGDS01000062">
    <property type="protein sequence ID" value="EXZ72017.1"/>
    <property type="molecule type" value="Genomic_DNA"/>
</dbReference>
<dbReference type="GO" id="GO:0008836">
    <property type="term" value="F:diaminopimelate decarboxylase activity"/>
    <property type="evidence" value="ECO:0007669"/>
    <property type="project" value="TreeGrafter"/>
</dbReference>
<feature type="domain" description="Orn/DAP/Arg decarboxylase 2 N-terminal" evidence="6">
    <location>
        <begin position="34"/>
        <end position="275"/>
    </location>
</feature>
<evidence type="ECO:0000256" key="4">
    <source>
        <dbReference type="RuleBase" id="RU003737"/>
    </source>
</evidence>
<dbReference type="Gene3D" id="2.40.37.10">
    <property type="entry name" value="Lyase, Ornithine Decarboxylase, Chain A, domain 1"/>
    <property type="match status" value="1"/>
</dbReference>
<dbReference type="PANTHER" id="PTHR43727:SF2">
    <property type="entry name" value="GROUP IV DECARBOXYLASE"/>
    <property type="match status" value="1"/>
</dbReference>
<dbReference type="AlphaFoldDB" id="A0A016BTB8"/>
<dbReference type="SUPFAM" id="SSF51419">
    <property type="entry name" value="PLP-binding barrel"/>
    <property type="match status" value="1"/>
</dbReference>
<comment type="caution">
    <text evidence="7">The sequence shown here is derived from an EMBL/GenBank/DDBJ whole genome shotgun (WGS) entry which is preliminary data.</text>
</comment>
<dbReference type="GO" id="GO:0009089">
    <property type="term" value="P:lysine biosynthetic process via diaminopimelate"/>
    <property type="evidence" value="ECO:0007669"/>
    <property type="project" value="TreeGrafter"/>
</dbReference>
<name>A0A016BTB8_BACFG</name>
<comment type="cofactor">
    <cofactor evidence="1 3">
        <name>pyridoxal 5'-phosphate</name>
        <dbReference type="ChEBI" id="CHEBI:597326"/>
    </cofactor>
</comment>
<dbReference type="InterPro" id="IPR029066">
    <property type="entry name" value="PLP-binding_barrel"/>
</dbReference>
<evidence type="ECO:0000313" key="8">
    <source>
        <dbReference type="Proteomes" id="UP000020938"/>
    </source>
</evidence>
<evidence type="ECO:0000256" key="3">
    <source>
        <dbReference type="PIRSR" id="PIRSR600183-50"/>
    </source>
</evidence>
<feature type="domain" description="Orn/DAP/Arg decarboxylase 2 C-terminal" evidence="5">
    <location>
        <begin position="277"/>
        <end position="367"/>
    </location>
</feature>
<evidence type="ECO:0000259" key="5">
    <source>
        <dbReference type="Pfam" id="PF00278"/>
    </source>
</evidence>
<dbReference type="InterPro" id="IPR009006">
    <property type="entry name" value="Ala_racemase/Decarboxylase_C"/>
</dbReference>
<organism evidence="7 8">
    <name type="scientific">Bacteroides fragilis str. 3976T8</name>
    <dbReference type="NCBI Taxonomy" id="1339314"/>
    <lineage>
        <taxon>Bacteria</taxon>
        <taxon>Pseudomonadati</taxon>
        <taxon>Bacteroidota</taxon>
        <taxon>Bacteroidia</taxon>
        <taxon>Bacteroidales</taxon>
        <taxon>Bacteroidaceae</taxon>
        <taxon>Bacteroides</taxon>
    </lineage>
</organism>
<comment type="similarity">
    <text evidence="4">Belongs to the Orn/Lys/Arg decarboxylase class-II family.</text>
</comment>
<dbReference type="RefSeq" id="WP_032598741.1">
    <property type="nucleotide sequence ID" value="NZ_JGDS01000062.1"/>
</dbReference>
<dbReference type="InterPro" id="IPR000183">
    <property type="entry name" value="Orn/DAP/Arg_de-COase"/>
</dbReference>
<reference evidence="7 8" key="1">
    <citation type="submission" date="2014-02" db="EMBL/GenBank/DDBJ databases">
        <authorList>
            <person name="Sears C."/>
            <person name="Carroll K."/>
            <person name="Sack B.R."/>
            <person name="Qadri F."/>
            <person name="Myers L.L."/>
            <person name="Chung G.-T."/>
            <person name="Escheverria P."/>
            <person name="Fraser C.M."/>
            <person name="Sadzewicz L."/>
            <person name="Shefchek K.A."/>
            <person name="Tallon L."/>
            <person name="Das S.P."/>
            <person name="Daugherty S."/>
            <person name="Mongodin E.F."/>
        </authorList>
    </citation>
    <scope>NUCLEOTIDE SEQUENCE [LARGE SCALE GENOMIC DNA]</scope>
    <source>
        <strain evidence="7 8">3976T8</strain>
    </source>
</reference>
<proteinExistence type="inferred from homology"/>
<protein>
    <submittedName>
        <fullName evidence="7">Pyridoxal-dependent decarboxylase, pyridoxal binding domain protein</fullName>
    </submittedName>
</protein>
<feature type="modified residue" description="N6-(pyridoxal phosphate)lysine" evidence="3">
    <location>
        <position position="55"/>
    </location>
</feature>
<dbReference type="PANTHER" id="PTHR43727">
    <property type="entry name" value="DIAMINOPIMELATE DECARBOXYLASE"/>
    <property type="match status" value="1"/>
</dbReference>
<dbReference type="PRINTS" id="PR01179">
    <property type="entry name" value="ODADCRBXLASE"/>
</dbReference>
<dbReference type="Gene3D" id="3.20.20.10">
    <property type="entry name" value="Alanine racemase"/>
    <property type="match status" value="1"/>
</dbReference>
<evidence type="ECO:0000256" key="2">
    <source>
        <dbReference type="ARBA" id="ARBA00022898"/>
    </source>
</evidence>
<accession>A0A016BTB8</accession>